<keyword evidence="2" id="KW-0067">ATP-binding</keyword>
<dbReference type="SUPFAM" id="SSF50249">
    <property type="entry name" value="Nucleic acid-binding proteins"/>
    <property type="match status" value="1"/>
</dbReference>
<protein>
    <submittedName>
        <fullName evidence="2">DNA helicase</fullName>
    </submittedName>
</protein>
<keyword evidence="3" id="KW-1185">Reference proteome</keyword>
<dbReference type="Pfam" id="PF21530">
    <property type="entry name" value="Pif1_2B_dom"/>
    <property type="match status" value="1"/>
</dbReference>
<keyword evidence="2" id="KW-0378">Hydrolase</keyword>
<keyword evidence="2" id="KW-0347">Helicase</keyword>
<reference evidence="2" key="2">
    <citation type="submission" date="2022-01" db="EMBL/GenBank/DDBJ databases">
        <authorList>
            <person name="Yamashiro T."/>
            <person name="Shiraishi A."/>
            <person name="Satake H."/>
            <person name="Nakayama K."/>
        </authorList>
    </citation>
    <scope>NUCLEOTIDE SEQUENCE</scope>
</reference>
<evidence type="ECO:0000259" key="1">
    <source>
        <dbReference type="Pfam" id="PF21530"/>
    </source>
</evidence>
<organism evidence="2 3">
    <name type="scientific">Tanacetum coccineum</name>
    <dbReference type="NCBI Taxonomy" id="301880"/>
    <lineage>
        <taxon>Eukaryota</taxon>
        <taxon>Viridiplantae</taxon>
        <taxon>Streptophyta</taxon>
        <taxon>Embryophyta</taxon>
        <taxon>Tracheophyta</taxon>
        <taxon>Spermatophyta</taxon>
        <taxon>Magnoliopsida</taxon>
        <taxon>eudicotyledons</taxon>
        <taxon>Gunneridae</taxon>
        <taxon>Pentapetalae</taxon>
        <taxon>asterids</taxon>
        <taxon>campanulids</taxon>
        <taxon>Asterales</taxon>
        <taxon>Asteraceae</taxon>
        <taxon>Asteroideae</taxon>
        <taxon>Anthemideae</taxon>
        <taxon>Anthemidinae</taxon>
        <taxon>Tanacetum</taxon>
    </lineage>
</organism>
<sequence>MTYLSNDEAIPVDKDTGETEILYPSEYLNTMKFPGFPPHKLQLKVGSPIMLLRNVNLSGGLCNDTRMIVRSMRCLAKMLETTIATLRLGQRNRTLEAKVYRKWILKSALDMREIAFCCMTKRWFRSKVLRPLSPKTPLLRVPNKMGSLYVSCCKMREPRPQKGGTLRNKCGALGELMLALSTRYVPREVQLGSASFQVTKYRFEDPEMEKIRNYQTFHTLLQQNPTGFKKVSEVDGEYNCEDHGQQDPPTYKYNFKANATDGTANVQFTFFTPARDKVTGHPCSKLAEKYKQVNKRHTPSEIRDIIGKIRVF</sequence>
<dbReference type="GO" id="GO:0004386">
    <property type="term" value="F:helicase activity"/>
    <property type="evidence" value="ECO:0007669"/>
    <property type="project" value="UniProtKB-KW"/>
</dbReference>
<evidence type="ECO:0000313" key="3">
    <source>
        <dbReference type="Proteomes" id="UP001151760"/>
    </source>
</evidence>
<dbReference type="EMBL" id="BQNB010019774">
    <property type="protein sequence ID" value="GJT88913.1"/>
    <property type="molecule type" value="Genomic_DNA"/>
</dbReference>
<reference evidence="2" key="1">
    <citation type="journal article" date="2022" name="Int. J. Mol. Sci.">
        <title>Draft Genome of Tanacetum Coccineum: Genomic Comparison of Closely Related Tanacetum-Family Plants.</title>
        <authorList>
            <person name="Yamashiro T."/>
            <person name="Shiraishi A."/>
            <person name="Nakayama K."/>
            <person name="Satake H."/>
        </authorList>
    </citation>
    <scope>NUCLEOTIDE SEQUENCE</scope>
</reference>
<dbReference type="InterPro" id="IPR049163">
    <property type="entry name" value="Pif1-like_2B_dom"/>
</dbReference>
<comment type="caution">
    <text evidence="2">The sequence shown here is derived from an EMBL/GenBank/DDBJ whole genome shotgun (WGS) entry which is preliminary data.</text>
</comment>
<evidence type="ECO:0000313" key="2">
    <source>
        <dbReference type="EMBL" id="GJT88913.1"/>
    </source>
</evidence>
<name>A0ABQ5HP32_9ASTR</name>
<dbReference type="PANTHER" id="PTHR10492">
    <property type="match status" value="1"/>
</dbReference>
<gene>
    <name evidence="2" type="ORF">Tco_1070630</name>
</gene>
<dbReference type="PANTHER" id="PTHR10492:SF90">
    <property type="entry name" value="ATP-DEPENDENT DNA HELICASE"/>
    <property type="match status" value="1"/>
</dbReference>
<keyword evidence="2" id="KW-0547">Nucleotide-binding</keyword>
<proteinExistence type="predicted"/>
<dbReference type="InterPro" id="IPR012340">
    <property type="entry name" value="NA-bd_OB-fold"/>
</dbReference>
<accession>A0ABQ5HP32</accession>
<dbReference type="Proteomes" id="UP001151760">
    <property type="component" value="Unassembled WGS sequence"/>
</dbReference>
<feature type="domain" description="DNA helicase Pif1-like 2B" evidence="1">
    <location>
        <begin position="26"/>
        <end position="70"/>
    </location>
</feature>
<dbReference type="Gene3D" id="2.40.50.140">
    <property type="entry name" value="Nucleic acid-binding proteins"/>
    <property type="match status" value="1"/>
</dbReference>